<evidence type="ECO:0000256" key="6">
    <source>
        <dbReference type="ARBA" id="ARBA00022989"/>
    </source>
</evidence>
<feature type="transmembrane region" description="Helical" evidence="8">
    <location>
        <begin position="141"/>
        <end position="161"/>
    </location>
</feature>
<name>A0A7H0SM64_9CORY</name>
<dbReference type="FunFam" id="1.10.3470.10:FF:000001">
    <property type="entry name" value="Vitamin B12 ABC transporter permease BtuC"/>
    <property type="match status" value="1"/>
</dbReference>
<evidence type="ECO:0000313" key="9">
    <source>
        <dbReference type="EMBL" id="QNQ89639.1"/>
    </source>
</evidence>
<accession>A0A7H0SM64</accession>
<dbReference type="InterPro" id="IPR000522">
    <property type="entry name" value="ABC_transptr_permease_BtuC"/>
</dbReference>
<keyword evidence="7 8" id="KW-0472">Membrane</keyword>
<dbReference type="CDD" id="cd06550">
    <property type="entry name" value="TM_ABC_iron-siderophores_like"/>
    <property type="match status" value="1"/>
</dbReference>
<evidence type="ECO:0000256" key="7">
    <source>
        <dbReference type="ARBA" id="ARBA00023136"/>
    </source>
</evidence>
<dbReference type="GO" id="GO:0005886">
    <property type="term" value="C:plasma membrane"/>
    <property type="evidence" value="ECO:0007669"/>
    <property type="project" value="UniProtKB-SubCell"/>
</dbReference>
<keyword evidence="6 8" id="KW-1133">Transmembrane helix</keyword>
<dbReference type="PANTHER" id="PTHR30472:SF1">
    <property type="entry name" value="FE(3+) DICITRATE TRANSPORT SYSTEM PERMEASE PROTEIN FECC-RELATED"/>
    <property type="match status" value="1"/>
</dbReference>
<protein>
    <submittedName>
        <fullName evidence="9">Iron chelate uptake ABC transporter family permease subunit</fullName>
    </submittedName>
</protein>
<feature type="transmembrane region" description="Helical" evidence="8">
    <location>
        <begin position="215"/>
        <end position="236"/>
    </location>
</feature>
<proteinExistence type="inferred from homology"/>
<dbReference type="InterPro" id="IPR037294">
    <property type="entry name" value="ABC_BtuC-like"/>
</dbReference>
<organism evidence="9 10">
    <name type="scientific">Corynebacterium poyangense</name>
    <dbReference type="NCBI Taxonomy" id="2684405"/>
    <lineage>
        <taxon>Bacteria</taxon>
        <taxon>Bacillati</taxon>
        <taxon>Actinomycetota</taxon>
        <taxon>Actinomycetes</taxon>
        <taxon>Mycobacteriales</taxon>
        <taxon>Corynebacteriaceae</taxon>
        <taxon>Corynebacterium</taxon>
    </lineage>
</organism>
<dbReference type="Gene3D" id="1.10.3470.10">
    <property type="entry name" value="ABC transporter involved in vitamin B12 uptake, BtuC"/>
    <property type="match status" value="1"/>
</dbReference>
<feature type="transmembrane region" description="Helical" evidence="8">
    <location>
        <begin position="24"/>
        <end position="44"/>
    </location>
</feature>
<dbReference type="RefSeq" id="WP_187975092.1">
    <property type="nucleotide sequence ID" value="NZ_CP046884.1"/>
</dbReference>
<comment type="similarity">
    <text evidence="2">Belongs to the binding-protein-dependent transport system permease family. FecCD subfamily.</text>
</comment>
<feature type="transmembrane region" description="Helical" evidence="8">
    <location>
        <begin position="173"/>
        <end position="194"/>
    </location>
</feature>
<dbReference type="GO" id="GO:0033214">
    <property type="term" value="P:siderophore-iron import into cell"/>
    <property type="evidence" value="ECO:0007669"/>
    <property type="project" value="TreeGrafter"/>
</dbReference>
<evidence type="ECO:0000256" key="1">
    <source>
        <dbReference type="ARBA" id="ARBA00004651"/>
    </source>
</evidence>
<gene>
    <name evidence="9" type="ORF">GP475_02525</name>
</gene>
<comment type="subcellular location">
    <subcellularLocation>
        <location evidence="1">Cell membrane</location>
        <topology evidence="1">Multi-pass membrane protein</topology>
    </subcellularLocation>
</comment>
<evidence type="ECO:0000256" key="8">
    <source>
        <dbReference type="SAM" id="Phobius"/>
    </source>
</evidence>
<evidence type="ECO:0000256" key="4">
    <source>
        <dbReference type="ARBA" id="ARBA00022475"/>
    </source>
</evidence>
<keyword evidence="10" id="KW-1185">Reference proteome</keyword>
<sequence length="357" mass="37199">MTATCSYSGHPGSNSPTRLRRNRLLGLLVIGLILLVTCLASMSLGAREIPLREVWETLPQLPTLVEHPETAHADEQVISELRLPRTVLGLVVGSALGVAGTLIQGHTRNPLADPGMIGISAGAALAVVTAFSFFGVSSISLTAIIAFAGAILATAAVFGLATLGRGTLNPITLILGGAAITAVLTSITSALVLLDEQNLDRMRFWTVGSLTGRDLTIFWGVLPFIALGLILALATAPTVNVLNLGQEAATALGVNTHQARIFGMFLIALLAGAATAAAGSIGFIGLVIPHISRALCGSDYRWIVPYSALIGPIILLSADIVGRFVARPGEVQVGIILALVGAPFFMYLIYRNKVVTL</sequence>
<keyword evidence="4" id="KW-1003">Cell membrane</keyword>
<evidence type="ECO:0000256" key="2">
    <source>
        <dbReference type="ARBA" id="ARBA00007935"/>
    </source>
</evidence>
<dbReference type="EMBL" id="CP046884">
    <property type="protein sequence ID" value="QNQ89639.1"/>
    <property type="molecule type" value="Genomic_DNA"/>
</dbReference>
<dbReference type="Proteomes" id="UP000516320">
    <property type="component" value="Chromosome"/>
</dbReference>
<feature type="transmembrane region" description="Helical" evidence="8">
    <location>
        <begin position="331"/>
        <end position="350"/>
    </location>
</feature>
<keyword evidence="5 8" id="KW-0812">Transmembrane</keyword>
<evidence type="ECO:0000313" key="10">
    <source>
        <dbReference type="Proteomes" id="UP000516320"/>
    </source>
</evidence>
<feature type="transmembrane region" description="Helical" evidence="8">
    <location>
        <begin position="300"/>
        <end position="325"/>
    </location>
</feature>
<dbReference type="Pfam" id="PF01032">
    <property type="entry name" value="FecCD"/>
    <property type="match status" value="1"/>
</dbReference>
<feature type="transmembrane region" description="Helical" evidence="8">
    <location>
        <begin position="115"/>
        <end position="134"/>
    </location>
</feature>
<dbReference type="AlphaFoldDB" id="A0A7H0SM64"/>
<keyword evidence="3" id="KW-0813">Transport</keyword>
<dbReference type="KEGG" id="cpoy:GP475_02525"/>
<evidence type="ECO:0000256" key="5">
    <source>
        <dbReference type="ARBA" id="ARBA00022692"/>
    </source>
</evidence>
<dbReference type="SUPFAM" id="SSF81345">
    <property type="entry name" value="ABC transporter involved in vitamin B12 uptake, BtuC"/>
    <property type="match status" value="1"/>
</dbReference>
<evidence type="ECO:0000256" key="3">
    <source>
        <dbReference type="ARBA" id="ARBA00022448"/>
    </source>
</evidence>
<reference evidence="9 10" key="1">
    <citation type="submission" date="2019-12" db="EMBL/GenBank/DDBJ databases">
        <title>Corynebacterium sp. nov., isolated from feces of the Anser Albifrons in China.</title>
        <authorList>
            <person name="Liu Q."/>
        </authorList>
    </citation>
    <scope>NUCLEOTIDE SEQUENCE [LARGE SCALE GENOMIC DNA]</scope>
    <source>
        <strain evidence="9 10">4H37-19</strain>
    </source>
</reference>
<dbReference type="PANTHER" id="PTHR30472">
    <property type="entry name" value="FERRIC ENTEROBACTIN TRANSPORT SYSTEM PERMEASE PROTEIN"/>
    <property type="match status" value="1"/>
</dbReference>
<feature type="transmembrane region" description="Helical" evidence="8">
    <location>
        <begin position="261"/>
        <end position="288"/>
    </location>
</feature>
<dbReference type="GO" id="GO:0022857">
    <property type="term" value="F:transmembrane transporter activity"/>
    <property type="evidence" value="ECO:0007669"/>
    <property type="project" value="InterPro"/>
</dbReference>